<organism evidence="17 18">
    <name type="scientific">Allomyces macrogynus (strain ATCC 38327)</name>
    <name type="common">Allomyces javanicus var. macrogynus</name>
    <dbReference type="NCBI Taxonomy" id="578462"/>
    <lineage>
        <taxon>Eukaryota</taxon>
        <taxon>Fungi</taxon>
        <taxon>Fungi incertae sedis</taxon>
        <taxon>Blastocladiomycota</taxon>
        <taxon>Blastocladiomycetes</taxon>
        <taxon>Blastocladiales</taxon>
        <taxon>Blastocladiaceae</taxon>
        <taxon>Allomyces</taxon>
    </lineage>
</organism>
<feature type="compositionally biased region" description="Basic and acidic residues" evidence="12">
    <location>
        <begin position="1081"/>
        <end position="1095"/>
    </location>
</feature>
<evidence type="ECO:0000256" key="2">
    <source>
        <dbReference type="ARBA" id="ARBA00022552"/>
    </source>
</evidence>
<evidence type="ECO:0000256" key="10">
    <source>
        <dbReference type="ARBA" id="ARBA00068357"/>
    </source>
</evidence>
<comment type="function">
    <text evidence="11">RNA cytidine acetyltransferase with specificity toward both 18S rRNA and tRNAs. Catalyzes the formation of N(4)-acetylcytidine (ac4C) in 18S rRNA. Required for early nucleolar cleavages of precursor rRNA at sites A0, A1 and A2 during 18S rRNA synthesis. Catalyzes the formation of ac4C in serine and leucine tRNAs. Requires the tRNA-binding adapter protein TAN1 for full tRNA acetyltransferase activity but not for 18S rRNA acetylation.</text>
</comment>
<evidence type="ECO:0000313" key="18">
    <source>
        <dbReference type="Proteomes" id="UP000054350"/>
    </source>
</evidence>
<feature type="region of interest" description="Disordered" evidence="12">
    <location>
        <begin position="976"/>
        <end position="1005"/>
    </location>
</feature>
<dbReference type="PANTHER" id="PTHR10925">
    <property type="entry name" value="N-ACETYLTRANSFERASE 10"/>
    <property type="match status" value="1"/>
</dbReference>
<dbReference type="Gene3D" id="3.40.630.30">
    <property type="match status" value="1"/>
</dbReference>
<dbReference type="GO" id="GO:1990883">
    <property type="term" value="F:18S rRNA cytidine N-acetyltransferase activity"/>
    <property type="evidence" value="ECO:0007669"/>
    <property type="project" value="TreeGrafter"/>
</dbReference>
<evidence type="ECO:0000256" key="11">
    <source>
        <dbReference type="HAMAP-Rule" id="MF_03211"/>
    </source>
</evidence>
<dbReference type="Pfam" id="PF08351">
    <property type="entry name" value="TmcA_N"/>
    <property type="match status" value="1"/>
</dbReference>
<feature type="compositionally biased region" description="Low complexity" evidence="12">
    <location>
        <begin position="1109"/>
        <end position="1118"/>
    </location>
</feature>
<feature type="binding site" evidence="11">
    <location>
        <position position="777"/>
    </location>
    <ligand>
        <name>acetyl-CoA</name>
        <dbReference type="ChEBI" id="CHEBI:57288"/>
    </ligand>
</feature>
<comment type="similarity">
    <text evidence="11">Belongs to the RNA cytidine acetyltransferase family. NAT10 subfamily.</text>
</comment>
<evidence type="ECO:0000259" key="14">
    <source>
        <dbReference type="Pfam" id="PF08351"/>
    </source>
</evidence>
<dbReference type="GO" id="GO:0000049">
    <property type="term" value="F:tRNA binding"/>
    <property type="evidence" value="ECO:0007669"/>
    <property type="project" value="TreeGrafter"/>
</dbReference>
<dbReference type="OMA" id="VGRFNEX"/>
<evidence type="ECO:0000256" key="6">
    <source>
        <dbReference type="ARBA" id="ARBA00022840"/>
    </source>
</evidence>
<evidence type="ECO:0000259" key="16">
    <source>
        <dbReference type="Pfam" id="PF13725"/>
    </source>
</evidence>
<accession>A0A0L0T517</accession>
<feature type="region of interest" description="Disordered" evidence="12">
    <location>
        <begin position="1"/>
        <end position="47"/>
    </location>
</feature>
<dbReference type="InterPro" id="IPR033688">
    <property type="entry name" value="NAT10"/>
</dbReference>
<dbReference type="Gene3D" id="3.40.50.11040">
    <property type="match status" value="1"/>
</dbReference>
<dbReference type="FunFam" id="3.40.50.11040:FF:000002">
    <property type="entry name" value="RNA cytidine acetyltransferase"/>
    <property type="match status" value="1"/>
</dbReference>
<feature type="binding site" evidence="11">
    <location>
        <position position="513"/>
    </location>
    <ligand>
        <name>ATP</name>
        <dbReference type="ChEBI" id="CHEBI:30616"/>
    </ligand>
</feature>
<reference evidence="17 18" key="1">
    <citation type="submission" date="2009-11" db="EMBL/GenBank/DDBJ databases">
        <title>Annotation of Allomyces macrogynus ATCC 38327.</title>
        <authorList>
            <consortium name="The Broad Institute Genome Sequencing Platform"/>
            <person name="Russ C."/>
            <person name="Cuomo C."/>
            <person name="Burger G."/>
            <person name="Gray M.W."/>
            <person name="Holland P.W.H."/>
            <person name="King N."/>
            <person name="Lang F.B.F."/>
            <person name="Roger A.J."/>
            <person name="Ruiz-Trillo I."/>
            <person name="Young S.K."/>
            <person name="Zeng Q."/>
            <person name="Gargeya S."/>
            <person name="Fitzgerald M."/>
            <person name="Haas B."/>
            <person name="Abouelleil A."/>
            <person name="Alvarado L."/>
            <person name="Arachchi H.M."/>
            <person name="Berlin A."/>
            <person name="Chapman S.B."/>
            <person name="Gearin G."/>
            <person name="Goldberg J."/>
            <person name="Griggs A."/>
            <person name="Gujja S."/>
            <person name="Hansen M."/>
            <person name="Heiman D."/>
            <person name="Howarth C."/>
            <person name="Larimer J."/>
            <person name="Lui A."/>
            <person name="MacDonald P.J.P."/>
            <person name="McCowen C."/>
            <person name="Montmayeur A."/>
            <person name="Murphy C."/>
            <person name="Neiman D."/>
            <person name="Pearson M."/>
            <person name="Priest M."/>
            <person name="Roberts A."/>
            <person name="Saif S."/>
            <person name="Shea T."/>
            <person name="Sisk P."/>
            <person name="Stolte C."/>
            <person name="Sykes S."/>
            <person name="Wortman J."/>
            <person name="Nusbaum C."/>
            <person name="Birren B."/>
        </authorList>
    </citation>
    <scope>NUCLEOTIDE SEQUENCE [LARGE SCALE GENOMIC DNA]</scope>
    <source>
        <strain evidence="17 18">ATCC 38327</strain>
    </source>
</reference>
<dbReference type="InterPro" id="IPR016181">
    <property type="entry name" value="Acyl_CoA_acyltransferase"/>
</dbReference>
<dbReference type="GO" id="GO:0030686">
    <property type="term" value="C:90S preribosome"/>
    <property type="evidence" value="ECO:0007669"/>
    <property type="project" value="TreeGrafter"/>
</dbReference>
<dbReference type="OrthoDB" id="10067491at2759"/>
<reference evidence="18" key="2">
    <citation type="submission" date="2009-11" db="EMBL/GenBank/DDBJ databases">
        <title>The Genome Sequence of Allomyces macrogynus strain ATCC 38327.</title>
        <authorList>
            <consortium name="The Broad Institute Genome Sequencing Platform"/>
            <person name="Russ C."/>
            <person name="Cuomo C."/>
            <person name="Shea T."/>
            <person name="Young S.K."/>
            <person name="Zeng Q."/>
            <person name="Koehrsen M."/>
            <person name="Haas B."/>
            <person name="Borodovsky M."/>
            <person name="Guigo R."/>
            <person name="Alvarado L."/>
            <person name="Berlin A."/>
            <person name="Borenstein D."/>
            <person name="Chen Z."/>
            <person name="Engels R."/>
            <person name="Freedman E."/>
            <person name="Gellesch M."/>
            <person name="Goldberg J."/>
            <person name="Griggs A."/>
            <person name="Gujja S."/>
            <person name="Heiman D."/>
            <person name="Hepburn T."/>
            <person name="Howarth C."/>
            <person name="Jen D."/>
            <person name="Larson L."/>
            <person name="Lewis B."/>
            <person name="Mehta T."/>
            <person name="Park D."/>
            <person name="Pearson M."/>
            <person name="Roberts A."/>
            <person name="Saif S."/>
            <person name="Shenoy N."/>
            <person name="Sisk P."/>
            <person name="Stolte C."/>
            <person name="Sykes S."/>
            <person name="Walk T."/>
            <person name="White J."/>
            <person name="Yandava C."/>
            <person name="Burger G."/>
            <person name="Gray M.W."/>
            <person name="Holland P.W.H."/>
            <person name="King N."/>
            <person name="Lang F.B.F."/>
            <person name="Roger A.J."/>
            <person name="Ruiz-Trillo I."/>
            <person name="Lander E."/>
            <person name="Nusbaum C."/>
        </authorList>
    </citation>
    <scope>NUCLEOTIDE SEQUENCE [LARGE SCALE GENOMIC DNA]</scope>
    <source>
        <strain evidence="18">ATCC 38327</strain>
    </source>
</reference>
<dbReference type="Pfam" id="PF05127">
    <property type="entry name" value="NAT10_TcmA_helicase"/>
    <property type="match status" value="1"/>
</dbReference>
<dbReference type="EMBL" id="GG745362">
    <property type="protein sequence ID" value="KNE69832.1"/>
    <property type="molecule type" value="Genomic_DNA"/>
</dbReference>
<dbReference type="Gene3D" id="3.40.50.300">
    <property type="entry name" value="P-loop containing nucleotide triphosphate hydrolases"/>
    <property type="match status" value="1"/>
</dbReference>
<evidence type="ECO:0000256" key="3">
    <source>
        <dbReference type="ARBA" id="ARBA00022679"/>
    </source>
</evidence>
<feature type="region of interest" description="Disordered" evidence="12">
    <location>
        <begin position="1066"/>
        <end position="1124"/>
    </location>
</feature>
<dbReference type="InterPro" id="IPR027417">
    <property type="entry name" value="P-loop_NTPase"/>
</dbReference>
<dbReference type="InterPro" id="IPR000182">
    <property type="entry name" value="GNAT_dom"/>
</dbReference>
<dbReference type="AlphaFoldDB" id="A0A0L0T517"/>
<dbReference type="STRING" id="578462.A0A0L0T517"/>
<evidence type="ECO:0000256" key="4">
    <source>
        <dbReference type="ARBA" id="ARBA00022694"/>
    </source>
</evidence>
<dbReference type="GO" id="GO:0051392">
    <property type="term" value="F:tRNA cytidine N4-acetyltransferase activity"/>
    <property type="evidence" value="ECO:0007669"/>
    <property type="project" value="RHEA"/>
</dbReference>
<evidence type="ECO:0000256" key="5">
    <source>
        <dbReference type="ARBA" id="ARBA00022741"/>
    </source>
</evidence>
<feature type="binding site" evidence="11">
    <location>
        <begin position="677"/>
        <end position="679"/>
    </location>
    <ligand>
        <name>acetyl-CoA</name>
        <dbReference type="ChEBI" id="CHEBI:57288"/>
    </ligand>
</feature>
<keyword evidence="6 11" id="KW-0067">ATP-binding</keyword>
<dbReference type="eggNOG" id="KOG2036">
    <property type="taxonomic scope" value="Eukaryota"/>
</dbReference>
<proteinExistence type="inferred from homology"/>
<evidence type="ECO:0000259" key="13">
    <source>
        <dbReference type="Pfam" id="PF05127"/>
    </source>
</evidence>
<protein>
    <recommendedName>
        <fullName evidence="10 11">RNA cytidine acetyltransferase</fullName>
        <ecNumber evidence="11">2.3.1.-</ecNumber>
    </recommendedName>
    <alternativeName>
        <fullName evidence="11">18S rRNA cytosine acetyltransferase</fullName>
    </alternativeName>
</protein>
<sequence>MKSKKSTDASAPAASTAQPQDGTSASTPADGGKNLRHQQQRKKVDPRIPIMLQNGIAQNHRSMFVIVGDRGREQVVNLHLFLAKARINKRPSVLWCYKKELGFTSHRKKRMRLIKKQIKNGTRDADKDDPFELFISSTDIRYTYYKETHKILGNTYGMCVLQDFEALTPNLLARTVETVEGGGIIVLLLKTMTSLRQLYTMAMDVHSRYRTESHQDVVARFNERFLLSLAGCETCLVVDDELNVLPLSRARDVTPVYEGMDPSKALELAESQSPAAQELRDLKESLKETQPVGSLVNCAMTRDQAKALLTFVEAIADKSLRATVTLTAARGRGKSAALGLAMAAAIAYGYSNIFVTSPSPENLKTLFEFVFKGLDALGYEEHLDYDLVQSTNPALNKAIVRINIFRNHRQTVQYIHPEDAHVLGQAELLVIDEAAAIPLPMVRKLMGPYLIFMASTIHGYEGTGRSLSLKLIQSLRQQAASASVAGGDNAGADSAKDPLQRTLREVTLEQPIRYGEGDAIEKWLNSLLCLDATVSKTITGCPHPSECQLYYVSRDTLFSHHPVSEAFLQRMMALYVASHYKNTPNDLQLMSDAPAHHLFVLLPPPSAYAATNDEDEILPEPLVVLQVCLEGQISASSIRSALSRGVRNDGDLIPWCMSQQFQDDGFGQLSGARVVRIATHPDYMGMGYGSHALEQLEQYYKGSFDLLEDAVPNVSSRISPLDGMDQDDALHNEDITVRSADQMPPMLVRLSQRKPERLDWLGVSFGLTRQLFKFWKKGGFFPLYLRQTANELTGEHTCVMVKSLDATNDARAAWVPQFSRDFCRRFLHLLAYEFKKFDTVTGRGLTATTVDDLLTPHDLKRLDSYAGNLLDYHVILDLVPTLADTYFARGLGFPGSGATAGGAVDAVGVELSGLQQSLLLGLGLQRKSITDLEKEYSLPASQLMALFLKIMRKFNGYLNAVQATAIQDSLPALQKPAPAAAPAPVADETEEAEPSSSARRDLHDDAAWDPLREHLDDEMSEAGDEASAALRDRQKELLSAIDLSEYAIAGSDAEWDRATAGIQARGLGASGRISVKAAAKPQKDDVKVPQPKKDQAAPAQGAGKKRSASKGAASGNAGKKLRKN</sequence>
<keyword evidence="5 11" id="KW-0547">Nucleotide-binding</keyword>
<feature type="domain" description="Possible tRNA binding" evidence="16">
    <location>
        <begin position="844"/>
        <end position="1058"/>
    </location>
</feature>
<dbReference type="GO" id="GO:1904812">
    <property type="term" value="P:rRNA acetylation involved in maturation of SSU-rRNA"/>
    <property type="evidence" value="ECO:0007669"/>
    <property type="project" value="InterPro"/>
</dbReference>
<gene>
    <name evidence="11" type="primary">NAT10</name>
    <name evidence="17" type="ORF">AMAG_14363</name>
</gene>
<evidence type="ECO:0000256" key="8">
    <source>
        <dbReference type="ARBA" id="ARBA00023315"/>
    </source>
</evidence>
<evidence type="ECO:0000256" key="1">
    <source>
        <dbReference type="ARBA" id="ARBA00004604"/>
    </source>
</evidence>
<dbReference type="InterPro" id="IPR007807">
    <property type="entry name" value="TcmA/NAT10_helicase"/>
</dbReference>
<evidence type="ECO:0000256" key="7">
    <source>
        <dbReference type="ARBA" id="ARBA00023242"/>
    </source>
</evidence>
<dbReference type="InterPro" id="IPR032672">
    <property type="entry name" value="TmcA/NAT10/Kre33"/>
</dbReference>
<dbReference type="SUPFAM" id="SSF55729">
    <property type="entry name" value="Acyl-CoA N-acyltransferases (Nat)"/>
    <property type="match status" value="1"/>
</dbReference>
<dbReference type="InterPro" id="IPR027992">
    <property type="entry name" value="tRNA_bind_dom"/>
</dbReference>
<dbReference type="PANTHER" id="PTHR10925:SF5">
    <property type="entry name" value="RNA CYTIDINE ACETYLTRANSFERASE"/>
    <property type="match status" value="1"/>
</dbReference>
<feature type="domain" description="TcmA/NAT10 helicase" evidence="13">
    <location>
        <begin position="326"/>
        <end position="531"/>
    </location>
</feature>
<comment type="subunit">
    <text evidence="11">Interacts with TAN1.</text>
</comment>
<dbReference type="Pfam" id="PF13725">
    <property type="entry name" value="tRNA_bind_2"/>
    <property type="match status" value="1"/>
</dbReference>
<keyword evidence="8 11" id="KW-0012">Acyltransferase</keyword>
<dbReference type="Proteomes" id="UP000054350">
    <property type="component" value="Unassembled WGS sequence"/>
</dbReference>
<dbReference type="InterPro" id="IPR013562">
    <property type="entry name" value="TmcA/NAT10_N"/>
</dbReference>
<feature type="domain" description="N-acetyltransferase" evidence="15">
    <location>
        <begin position="570"/>
        <end position="804"/>
    </location>
</feature>
<feature type="binding site" evidence="11">
    <location>
        <begin position="684"/>
        <end position="690"/>
    </location>
    <ligand>
        <name>acetyl-CoA</name>
        <dbReference type="ChEBI" id="CHEBI:57288"/>
    </ligand>
</feature>
<comment type="catalytic activity">
    <reaction evidence="11">
        <text>a cytidine in tRNA + acetyl-CoA + ATP + H2O = an N(4)-acetylcytidine in tRNA + ADP + phosphate + CoA + H(+)</text>
        <dbReference type="Rhea" id="RHEA:53876"/>
        <dbReference type="Rhea" id="RHEA-COMP:13670"/>
        <dbReference type="Rhea" id="RHEA-COMP:13671"/>
        <dbReference type="ChEBI" id="CHEBI:15377"/>
        <dbReference type="ChEBI" id="CHEBI:15378"/>
        <dbReference type="ChEBI" id="CHEBI:30616"/>
        <dbReference type="ChEBI" id="CHEBI:43474"/>
        <dbReference type="ChEBI" id="CHEBI:57287"/>
        <dbReference type="ChEBI" id="CHEBI:57288"/>
        <dbReference type="ChEBI" id="CHEBI:74900"/>
        <dbReference type="ChEBI" id="CHEBI:82748"/>
        <dbReference type="ChEBI" id="CHEBI:456216"/>
    </reaction>
</comment>
<keyword evidence="2 11" id="KW-0698">rRNA processing</keyword>
<keyword evidence="4 11" id="KW-0819">tRNA processing</keyword>
<keyword evidence="7 11" id="KW-0539">Nucleus</keyword>
<dbReference type="VEuPathDB" id="FungiDB:AMAG_14363"/>
<comment type="catalytic activity">
    <reaction evidence="9 11">
        <text>a cytidine in 18S rRNA + acetyl-CoA + ATP + H2O = an N(4)-acetylcytidine in 18S rRNA + ADP + phosphate + CoA + H(+)</text>
        <dbReference type="Rhea" id="RHEA:51424"/>
        <dbReference type="Rhea" id="RHEA-COMP:13575"/>
        <dbReference type="Rhea" id="RHEA-COMP:13576"/>
        <dbReference type="ChEBI" id="CHEBI:15377"/>
        <dbReference type="ChEBI" id="CHEBI:15378"/>
        <dbReference type="ChEBI" id="CHEBI:30616"/>
        <dbReference type="ChEBI" id="CHEBI:43474"/>
        <dbReference type="ChEBI" id="CHEBI:57287"/>
        <dbReference type="ChEBI" id="CHEBI:57288"/>
        <dbReference type="ChEBI" id="CHEBI:74900"/>
        <dbReference type="ChEBI" id="CHEBI:82748"/>
        <dbReference type="ChEBI" id="CHEBI:456216"/>
    </reaction>
</comment>
<dbReference type="FunFam" id="3.40.50.300:FF:002218">
    <property type="entry name" value="tRNA(Met) cytidine acetyltransferase TmcA"/>
    <property type="match status" value="1"/>
</dbReference>
<dbReference type="EC" id="2.3.1.-" evidence="11"/>
<feature type="compositionally biased region" description="Low complexity" evidence="12">
    <location>
        <begin position="976"/>
        <end position="986"/>
    </location>
</feature>
<comment type="subcellular location">
    <subcellularLocation>
        <location evidence="1 11">Nucleus</location>
        <location evidence="1 11">Nucleolus</location>
    </subcellularLocation>
</comment>
<dbReference type="GO" id="GO:0051391">
    <property type="term" value="P:tRNA acetylation"/>
    <property type="evidence" value="ECO:0007669"/>
    <property type="project" value="UniProtKB-UniRule"/>
</dbReference>
<evidence type="ECO:0000259" key="15">
    <source>
        <dbReference type="Pfam" id="PF13718"/>
    </source>
</evidence>
<name>A0A0L0T517_ALLM3</name>
<feature type="compositionally biased region" description="Low complexity" evidence="12">
    <location>
        <begin position="8"/>
        <end position="21"/>
    </location>
</feature>
<evidence type="ECO:0000256" key="12">
    <source>
        <dbReference type="SAM" id="MobiDB-lite"/>
    </source>
</evidence>
<evidence type="ECO:0000313" key="17">
    <source>
        <dbReference type="EMBL" id="KNE69832.1"/>
    </source>
</evidence>
<dbReference type="Pfam" id="PF13718">
    <property type="entry name" value="GNAT_acetyltr_2"/>
    <property type="match status" value="1"/>
</dbReference>
<feature type="domain" description="TmcA/NAT10 N-terminal" evidence="14">
    <location>
        <begin position="52"/>
        <end position="239"/>
    </location>
</feature>
<dbReference type="HAMAP" id="MF_03211">
    <property type="entry name" value="RNA_acetyltr_Nat10"/>
    <property type="match status" value="1"/>
</dbReference>
<dbReference type="CDD" id="cd04301">
    <property type="entry name" value="NAT_SF"/>
    <property type="match status" value="1"/>
</dbReference>
<keyword evidence="18" id="KW-1185">Reference proteome</keyword>
<evidence type="ECO:0000256" key="9">
    <source>
        <dbReference type="ARBA" id="ARBA00052133"/>
    </source>
</evidence>
<keyword evidence="3 11" id="KW-0808">Transferase</keyword>
<dbReference type="GO" id="GO:0005730">
    <property type="term" value="C:nucleolus"/>
    <property type="evidence" value="ECO:0007669"/>
    <property type="project" value="UniProtKB-SubCell"/>
</dbReference>
<dbReference type="GO" id="GO:0005524">
    <property type="term" value="F:ATP binding"/>
    <property type="evidence" value="ECO:0007669"/>
    <property type="project" value="UniProtKB-UniRule"/>
</dbReference>
<feature type="binding site" evidence="11">
    <location>
        <begin position="331"/>
        <end position="340"/>
    </location>
    <ligand>
        <name>ATP</name>
        <dbReference type="ChEBI" id="CHEBI:30616"/>
    </ligand>
</feature>